<feature type="region of interest" description="Disordered" evidence="1">
    <location>
        <begin position="24"/>
        <end position="59"/>
    </location>
</feature>
<dbReference type="GO" id="GO:0043332">
    <property type="term" value="C:mating projection tip"/>
    <property type="evidence" value="ECO:0007669"/>
    <property type="project" value="TreeGrafter"/>
</dbReference>
<proteinExistence type="predicted"/>
<sequence length="428" mass="47680">MDQVLVQIDGLSLLVFQYQEQRSGGPATTVAALDPKDPKDSTSDSDSTTSTTANTTATATPTLAPDDILVDIDKRVGPVYGDVNKIYTRMMVDTPPPTDVTGILGRRHRMIQERWEGLRVEIDELKADLKEDRWLTVFKQVADQVETMMDGLDKMVEQCQAMVQQVREWQGIQQLSCSSSSSTVTPQLQQQQQQYPVPPKGILRSSKSHHSSASVSSNSSSGSSGPPPPPVDHIKLRSLEKNFEAKYKYCTPLITKMLSMLGENIATRAAENNATVARHQHMVQRWQQLKSDMDDLRIRDLPDIDRLLLFERPISPAWSKVSDRSDKSGGSHRYKSPEPSSYDMFDYRSSSNNLGSMGGRARSPLSTQQHQLQQLQQLQHHGNNGYMSPTAQLYGMQEEMRRGRSVTPSSGTGSRDQISLWRSANGGS</sequence>
<protein>
    <submittedName>
        <fullName evidence="2">Uncharacterized protein</fullName>
    </submittedName>
</protein>
<dbReference type="AlphaFoldDB" id="A0A163K076"/>
<name>A0A163K076_ABSGL</name>
<dbReference type="EMBL" id="LT554405">
    <property type="protein sequence ID" value="SAM04545.1"/>
    <property type="molecule type" value="Genomic_DNA"/>
</dbReference>
<feature type="compositionally biased region" description="Low complexity" evidence="1">
    <location>
        <begin position="211"/>
        <end position="224"/>
    </location>
</feature>
<feature type="compositionally biased region" description="Low complexity" evidence="1">
    <location>
        <begin position="183"/>
        <end position="195"/>
    </location>
</feature>
<dbReference type="PANTHER" id="PTHR37271">
    <property type="entry name" value="KARYOGAMY PROTEIN KAR9"/>
    <property type="match status" value="1"/>
</dbReference>
<feature type="region of interest" description="Disordered" evidence="1">
    <location>
        <begin position="183"/>
        <end position="233"/>
    </location>
</feature>
<dbReference type="GO" id="GO:0005816">
    <property type="term" value="C:spindle pole body"/>
    <property type="evidence" value="ECO:0007669"/>
    <property type="project" value="TreeGrafter"/>
</dbReference>
<evidence type="ECO:0000256" key="1">
    <source>
        <dbReference type="SAM" id="MobiDB-lite"/>
    </source>
</evidence>
<evidence type="ECO:0000313" key="2">
    <source>
        <dbReference type="EMBL" id="SAM04545.1"/>
    </source>
</evidence>
<feature type="compositionally biased region" description="Polar residues" evidence="1">
    <location>
        <begin position="406"/>
        <end position="422"/>
    </location>
</feature>
<dbReference type="PANTHER" id="PTHR37271:SF1">
    <property type="entry name" value="KARYOGAMY PROTEIN KAR9"/>
    <property type="match status" value="1"/>
</dbReference>
<dbReference type="STRING" id="4829.A0A163K076"/>
<dbReference type="GO" id="GO:0051293">
    <property type="term" value="P:establishment of spindle localization"/>
    <property type="evidence" value="ECO:0007669"/>
    <property type="project" value="TreeGrafter"/>
</dbReference>
<dbReference type="OrthoDB" id="5559380at2759"/>
<reference evidence="2" key="1">
    <citation type="submission" date="2016-04" db="EMBL/GenBank/DDBJ databases">
        <authorList>
            <person name="Evans L.H."/>
            <person name="Alamgir A."/>
            <person name="Owens N."/>
            <person name="Weber N.D."/>
            <person name="Virtaneva K."/>
            <person name="Barbian K."/>
            <person name="Babar A."/>
            <person name="Rosenke K."/>
        </authorList>
    </citation>
    <scope>NUCLEOTIDE SEQUENCE [LARGE SCALE GENOMIC DNA]</scope>
    <source>
        <strain evidence="2">CBS 101.48</strain>
    </source>
</reference>
<feature type="compositionally biased region" description="Low complexity" evidence="1">
    <location>
        <begin position="368"/>
        <end position="381"/>
    </location>
</feature>
<gene>
    <name evidence="2" type="primary">ABSGL_10410.1 scaffold 12013</name>
</gene>
<dbReference type="GO" id="GO:0030473">
    <property type="term" value="P:nuclear migration along microtubule"/>
    <property type="evidence" value="ECO:0007669"/>
    <property type="project" value="TreeGrafter"/>
</dbReference>
<dbReference type="InParanoid" id="A0A163K076"/>
<feature type="compositionally biased region" description="Low complexity" evidence="1">
    <location>
        <begin position="44"/>
        <end position="59"/>
    </location>
</feature>
<dbReference type="Pfam" id="PF08580">
    <property type="entry name" value="KAR9"/>
    <property type="match status" value="1"/>
</dbReference>
<organism evidence="2">
    <name type="scientific">Absidia glauca</name>
    <name type="common">Pin mould</name>
    <dbReference type="NCBI Taxonomy" id="4829"/>
    <lineage>
        <taxon>Eukaryota</taxon>
        <taxon>Fungi</taxon>
        <taxon>Fungi incertae sedis</taxon>
        <taxon>Mucoromycota</taxon>
        <taxon>Mucoromycotina</taxon>
        <taxon>Mucoromycetes</taxon>
        <taxon>Mucorales</taxon>
        <taxon>Cunninghamellaceae</taxon>
        <taxon>Absidia</taxon>
    </lineage>
</organism>
<dbReference type="InterPro" id="IPR013889">
    <property type="entry name" value="Karyogamy_KAR9"/>
</dbReference>
<evidence type="ECO:0000313" key="3">
    <source>
        <dbReference type="Proteomes" id="UP000078561"/>
    </source>
</evidence>
<keyword evidence="3" id="KW-1185">Reference proteome</keyword>
<feature type="region of interest" description="Disordered" evidence="1">
    <location>
        <begin position="319"/>
        <end position="428"/>
    </location>
</feature>
<accession>A0A163K076</accession>
<feature type="non-terminal residue" evidence="2">
    <location>
        <position position="428"/>
    </location>
</feature>
<dbReference type="GO" id="GO:0005938">
    <property type="term" value="C:cell cortex"/>
    <property type="evidence" value="ECO:0007669"/>
    <property type="project" value="TreeGrafter"/>
</dbReference>
<dbReference type="Proteomes" id="UP000078561">
    <property type="component" value="Unassembled WGS sequence"/>
</dbReference>